<gene>
    <name evidence="1" type="ORF">JL09_g6934</name>
</gene>
<accession>A0A099NK31</accession>
<dbReference type="EMBL" id="JQFK01002237">
    <property type="protein sequence ID" value="KGK32459.1"/>
    <property type="molecule type" value="Genomic_DNA"/>
</dbReference>
<protein>
    <submittedName>
        <fullName evidence="1">Uncharacterized protein</fullName>
    </submittedName>
</protein>
<name>A0A099NK31_PICKU</name>
<evidence type="ECO:0000313" key="2">
    <source>
        <dbReference type="Proteomes" id="UP000029867"/>
    </source>
</evidence>
<dbReference type="AlphaFoldDB" id="A0A099NK31"/>
<comment type="caution">
    <text evidence="1">The sequence shown here is derived from an EMBL/GenBank/DDBJ whole genome shotgun (WGS) entry which is preliminary data.</text>
</comment>
<proteinExistence type="predicted"/>
<dbReference type="HOGENOM" id="CLU_3068998_0_0_1"/>
<evidence type="ECO:0000313" key="1">
    <source>
        <dbReference type="EMBL" id="KGK32459.1"/>
    </source>
</evidence>
<sequence length="53" mass="6307">MVENDFKFFSDAEELFNFDVEHVEMVHWDHPMKYERGSTATSSTRRGERLCGH</sequence>
<dbReference type="Proteomes" id="UP000029867">
    <property type="component" value="Unassembled WGS sequence"/>
</dbReference>
<reference evidence="2" key="1">
    <citation type="journal article" date="2014" name="Microb. Cell Fact.">
        <title>Exploiting Issatchenkia orientalis SD108 for succinic acid production.</title>
        <authorList>
            <person name="Xiao H."/>
            <person name="Shao Z."/>
            <person name="Jiang Y."/>
            <person name="Dole S."/>
            <person name="Zhao H."/>
        </authorList>
    </citation>
    <scope>NUCLEOTIDE SEQUENCE [LARGE SCALE GENOMIC DNA]</scope>
    <source>
        <strain evidence="2">SD108</strain>
    </source>
</reference>
<organism evidence="1 2">
    <name type="scientific">Pichia kudriavzevii</name>
    <name type="common">Yeast</name>
    <name type="synonym">Issatchenkia orientalis</name>
    <dbReference type="NCBI Taxonomy" id="4909"/>
    <lineage>
        <taxon>Eukaryota</taxon>
        <taxon>Fungi</taxon>
        <taxon>Dikarya</taxon>
        <taxon>Ascomycota</taxon>
        <taxon>Saccharomycotina</taxon>
        <taxon>Pichiomycetes</taxon>
        <taxon>Pichiales</taxon>
        <taxon>Pichiaceae</taxon>
        <taxon>Pichia</taxon>
    </lineage>
</organism>